<dbReference type="KEGG" id="amr:AM1_A0379"/>
<proteinExistence type="predicted"/>
<dbReference type="EMBL" id="CP000838">
    <property type="protein sequence ID" value="ABW31497.1"/>
    <property type="molecule type" value="Genomic_DNA"/>
</dbReference>
<dbReference type="RefSeq" id="WP_012166870.1">
    <property type="nucleotide sequence ID" value="NC_009926.1"/>
</dbReference>
<dbReference type="Pfam" id="PF11068">
    <property type="entry name" value="YlqD"/>
    <property type="match status" value="1"/>
</dbReference>
<keyword evidence="1" id="KW-0175">Coiled coil</keyword>
<keyword evidence="2" id="KW-0614">Plasmid</keyword>
<evidence type="ECO:0000313" key="3">
    <source>
        <dbReference type="Proteomes" id="UP000000268"/>
    </source>
</evidence>
<geneLocation type="plasmid" evidence="2 3">
    <name>pREB1</name>
</geneLocation>
<evidence type="ECO:0008006" key="4">
    <source>
        <dbReference type="Google" id="ProtNLM"/>
    </source>
</evidence>
<dbReference type="Proteomes" id="UP000000268">
    <property type="component" value="Plasmid pREB1"/>
</dbReference>
<organism evidence="2 3">
    <name type="scientific">Acaryochloris marina (strain MBIC 11017)</name>
    <dbReference type="NCBI Taxonomy" id="329726"/>
    <lineage>
        <taxon>Bacteria</taxon>
        <taxon>Bacillati</taxon>
        <taxon>Cyanobacteriota</taxon>
        <taxon>Cyanophyceae</taxon>
        <taxon>Acaryochloridales</taxon>
        <taxon>Acaryochloridaceae</taxon>
        <taxon>Acaryochloris</taxon>
    </lineage>
</organism>
<evidence type="ECO:0000256" key="1">
    <source>
        <dbReference type="SAM" id="Coils"/>
    </source>
</evidence>
<protein>
    <recommendedName>
        <fullName evidence="4">YlqD protein</fullName>
    </recommendedName>
</protein>
<dbReference type="InterPro" id="IPR021297">
    <property type="entry name" value="YlqD"/>
</dbReference>
<keyword evidence="3" id="KW-1185">Reference proteome</keyword>
<reference evidence="2 3" key="1">
    <citation type="journal article" date="2008" name="Proc. Natl. Acad. Sci. U.S.A.">
        <title>Niche adaptation and genome expansion in the chlorophyll d-producing cyanobacterium Acaryochloris marina.</title>
        <authorList>
            <person name="Swingley W.D."/>
            <person name="Chen M."/>
            <person name="Cheung P.C."/>
            <person name="Conrad A.L."/>
            <person name="Dejesa L.C."/>
            <person name="Hao J."/>
            <person name="Honchak B.M."/>
            <person name="Karbach L.E."/>
            <person name="Kurdoglu A."/>
            <person name="Lahiri S."/>
            <person name="Mastrian S.D."/>
            <person name="Miyashita H."/>
            <person name="Page L."/>
            <person name="Ramakrishna P."/>
            <person name="Satoh S."/>
            <person name="Sattley W.M."/>
            <person name="Shimada Y."/>
            <person name="Taylor H.L."/>
            <person name="Tomo T."/>
            <person name="Tsuchiya T."/>
            <person name="Wang Z.T."/>
            <person name="Raymond J."/>
            <person name="Mimuro M."/>
            <person name="Blankenship R.E."/>
            <person name="Touchman J.W."/>
        </authorList>
    </citation>
    <scope>NUCLEOTIDE SEQUENCE [LARGE SCALE GENOMIC DNA]</scope>
    <source>
        <strain evidence="3">MBIC 11017</strain>
        <plasmid evidence="3">Plasmid pREB1</plasmid>
    </source>
</reference>
<evidence type="ECO:0000313" key="2">
    <source>
        <dbReference type="EMBL" id="ABW31497.1"/>
    </source>
</evidence>
<name>A8ZL29_ACAM1</name>
<sequence>MLIQDRPTQPKPELWVESPSSNQLLLNRPITIKAIVTPIWKDEAQQLLQSQVDQLDEQLAQLDTQVQQMVSELSQHTIQSTGGEGRTIAETQNQIQGIQVQAEKRKNELLQQKAQVLQQLEKVGTLELGEEVEQGQVDSYFYVKQGDHFIRKMQVEMVLRDGVIEEIRGDL</sequence>
<dbReference type="HOGENOM" id="CLU_135539_0_0_3"/>
<gene>
    <name evidence="2" type="ordered locus">AM1_A0379</name>
</gene>
<dbReference type="Gene3D" id="6.10.140.1110">
    <property type="match status" value="1"/>
</dbReference>
<dbReference type="OrthoDB" id="9804635at2"/>
<feature type="coiled-coil region" evidence="1">
    <location>
        <begin position="41"/>
        <end position="120"/>
    </location>
</feature>
<dbReference type="AlphaFoldDB" id="A8ZL29"/>
<accession>A8ZL29</accession>